<dbReference type="AlphaFoldDB" id="A0A1B6K043"/>
<name>A0A1B6K043_9HEMI</name>
<reference evidence="2" key="1">
    <citation type="submission" date="2015-11" db="EMBL/GenBank/DDBJ databases">
        <title>De novo transcriptome assembly of four potential Pierce s Disease insect vectors from Arizona vineyards.</title>
        <authorList>
            <person name="Tassone E.E."/>
        </authorList>
    </citation>
    <scope>NUCLEOTIDE SEQUENCE</scope>
</reference>
<accession>A0A1B6K043</accession>
<evidence type="ECO:0000256" key="1">
    <source>
        <dbReference type="SAM" id="MobiDB-lite"/>
    </source>
</evidence>
<organism evidence="2">
    <name type="scientific">Homalodisca liturata</name>
    <dbReference type="NCBI Taxonomy" id="320908"/>
    <lineage>
        <taxon>Eukaryota</taxon>
        <taxon>Metazoa</taxon>
        <taxon>Ecdysozoa</taxon>
        <taxon>Arthropoda</taxon>
        <taxon>Hexapoda</taxon>
        <taxon>Insecta</taxon>
        <taxon>Pterygota</taxon>
        <taxon>Neoptera</taxon>
        <taxon>Paraneoptera</taxon>
        <taxon>Hemiptera</taxon>
        <taxon>Auchenorrhyncha</taxon>
        <taxon>Membracoidea</taxon>
        <taxon>Cicadellidae</taxon>
        <taxon>Cicadellinae</taxon>
        <taxon>Proconiini</taxon>
        <taxon>Homalodisca</taxon>
    </lineage>
</organism>
<proteinExistence type="predicted"/>
<gene>
    <name evidence="2" type="ORF">g.11725</name>
</gene>
<dbReference type="EMBL" id="GECU01002885">
    <property type="protein sequence ID" value="JAT04822.1"/>
    <property type="molecule type" value="Transcribed_RNA"/>
</dbReference>
<feature type="region of interest" description="Disordered" evidence="1">
    <location>
        <begin position="91"/>
        <end position="119"/>
    </location>
</feature>
<evidence type="ECO:0000313" key="2">
    <source>
        <dbReference type="EMBL" id="JAT04822.1"/>
    </source>
</evidence>
<protein>
    <submittedName>
        <fullName evidence="2">Uncharacterized protein</fullName>
    </submittedName>
</protein>
<sequence>MEATQGVAMEGILAVAMEATLVVEVMEVATEVATEEVMEVMGVMGATGPGLATTNLVAIQEEATGGIQGVDIKEDPPDLNLRVRLRARLKVPPSVSTHRSDPSVSANRSPKPVPQQIREDSEVWVDDSLGFPQLSTQLF</sequence>
<feature type="compositionally biased region" description="Polar residues" evidence="1">
    <location>
        <begin position="94"/>
        <end position="108"/>
    </location>
</feature>